<evidence type="ECO:0000313" key="6">
    <source>
        <dbReference type="Proteomes" id="UP000576087"/>
    </source>
</evidence>
<protein>
    <submittedName>
        <fullName evidence="1">Uncharacterized protein</fullName>
    </submittedName>
</protein>
<gene>
    <name evidence="2" type="ORF">GGE31_002900</name>
    <name evidence="1" type="ORF">GGE33_003153</name>
    <name evidence="3" type="ORF">GGE35_002841</name>
</gene>
<sequence>MNLITAMRRSPDKPIRTARSPDFVLIYLESLEAMDVFSIFLPDRRVALEGAASVDTEAARQITPDTCVTKEDGLS</sequence>
<keyword evidence="5" id="KW-1185">Reference proteome</keyword>
<dbReference type="AlphaFoldDB" id="A0A7W6S8Z1"/>
<evidence type="ECO:0000313" key="1">
    <source>
        <dbReference type="EMBL" id="MBB4349391.1"/>
    </source>
</evidence>
<dbReference type="EMBL" id="JACIGY010000003">
    <property type="protein sequence ID" value="MBB4412387.1"/>
    <property type="molecule type" value="Genomic_DNA"/>
</dbReference>
<organism evidence="1 4">
    <name type="scientific">Aliirhizobium cellulosilyticum</name>
    <dbReference type="NCBI Taxonomy" id="393664"/>
    <lineage>
        <taxon>Bacteria</taxon>
        <taxon>Pseudomonadati</taxon>
        <taxon>Pseudomonadota</taxon>
        <taxon>Alphaproteobacteria</taxon>
        <taxon>Hyphomicrobiales</taxon>
        <taxon>Rhizobiaceae</taxon>
        <taxon>Aliirhizobium</taxon>
    </lineage>
</organism>
<reference evidence="4 5" key="1">
    <citation type="submission" date="2020-08" db="EMBL/GenBank/DDBJ databases">
        <title>Genomic Encyclopedia of Type Strains, Phase IV (KMG-V): Genome sequencing to study the core and pangenomes of soil and plant-associated prokaryotes.</title>
        <authorList>
            <person name="Whitman W."/>
        </authorList>
    </citation>
    <scope>NUCLEOTIDE SEQUENCE [LARGE SCALE GENOMIC DNA]</scope>
    <source>
        <strain evidence="2 5">SEMIA 444</strain>
        <strain evidence="1 4">SEMIA 448</strain>
        <strain evidence="3 6">SEMIA 452</strain>
    </source>
</reference>
<dbReference type="EMBL" id="JACIGW010000003">
    <property type="protein sequence ID" value="MBB4349391.1"/>
    <property type="molecule type" value="Genomic_DNA"/>
</dbReference>
<dbReference type="Proteomes" id="UP000576087">
    <property type="component" value="Unassembled WGS sequence"/>
</dbReference>
<dbReference type="Proteomes" id="UP000520770">
    <property type="component" value="Unassembled WGS sequence"/>
</dbReference>
<accession>A0A7W6S8Z1</accession>
<dbReference type="Proteomes" id="UP000524535">
    <property type="component" value="Unassembled WGS sequence"/>
</dbReference>
<dbReference type="EMBL" id="JACIHM010000003">
    <property type="protein sequence ID" value="MBB4447019.1"/>
    <property type="molecule type" value="Genomic_DNA"/>
</dbReference>
<evidence type="ECO:0000313" key="2">
    <source>
        <dbReference type="EMBL" id="MBB4412387.1"/>
    </source>
</evidence>
<proteinExistence type="predicted"/>
<comment type="caution">
    <text evidence="1">The sequence shown here is derived from an EMBL/GenBank/DDBJ whole genome shotgun (WGS) entry which is preliminary data.</text>
</comment>
<evidence type="ECO:0000313" key="4">
    <source>
        <dbReference type="Proteomes" id="UP000520770"/>
    </source>
</evidence>
<name>A0A7W6S8Z1_9HYPH</name>
<evidence type="ECO:0000313" key="5">
    <source>
        <dbReference type="Proteomes" id="UP000524535"/>
    </source>
</evidence>
<evidence type="ECO:0000313" key="3">
    <source>
        <dbReference type="EMBL" id="MBB4447019.1"/>
    </source>
</evidence>